<reference evidence="1 2" key="1">
    <citation type="submission" date="2018-07" db="EMBL/GenBank/DDBJ databases">
        <title>Identification of phenol metabolism pathways in Arcobacter.</title>
        <authorList>
            <person name="Miller W.G."/>
            <person name="Yee E."/>
            <person name="Bono J.L."/>
        </authorList>
    </citation>
    <scope>NUCLEOTIDE SEQUENCE [LARGE SCALE GENOMIC DNA]</scope>
    <source>
        <strain evidence="1 2">W63</strain>
    </source>
</reference>
<dbReference type="Pfam" id="PF11185">
    <property type="entry name" value="DUF2971"/>
    <property type="match status" value="1"/>
</dbReference>
<dbReference type="InterPro" id="IPR021352">
    <property type="entry name" value="DUF2971"/>
</dbReference>
<dbReference type="EMBL" id="CP030944">
    <property type="protein sequence ID" value="QKE27188.1"/>
    <property type="molecule type" value="Genomic_DNA"/>
</dbReference>
<dbReference type="AlphaFoldDB" id="A0AAE7E1K3"/>
<evidence type="ECO:0000313" key="2">
    <source>
        <dbReference type="Proteomes" id="UP000502065"/>
    </source>
</evidence>
<sequence>MNRSLILYKYRSFGEYADKIILNSELYFASHTSFNDPFDCNLEFEEDGDFNKHCETLNKTEKSLLGEKTIEDYKKDLKRNLIIEKSKVGILSMSTNNKNILMWSHYADNHKGLCFGFKNDFYKESGITMSKVIYSEDDRYELIPYLGCEIEDIKRMFTLKSRYWEYEEEFRLLDLKNSYGLKRFNNKYLKEILFGCKADETNIKKIIQLCQLNGFKHVIFKKARIVPGKFELDFDELDKNKYL</sequence>
<dbReference type="RefSeq" id="WP_129095533.1">
    <property type="nucleotide sequence ID" value="NZ_CBCSAE010000003.1"/>
</dbReference>
<gene>
    <name evidence="1" type="ORF">AAQM_2496</name>
</gene>
<protein>
    <submittedName>
        <fullName evidence="1">DUF2971 domain-containing protein</fullName>
    </submittedName>
</protein>
<keyword evidence="2" id="KW-1185">Reference proteome</keyword>
<name>A0AAE7E1K3_9BACT</name>
<proteinExistence type="predicted"/>
<dbReference type="Proteomes" id="UP000502065">
    <property type="component" value="Chromosome"/>
</dbReference>
<accession>A0AAE7E1K3</accession>
<organism evidence="1 2">
    <name type="scientific">Arcobacter aquimarinus</name>
    <dbReference type="NCBI Taxonomy" id="1315211"/>
    <lineage>
        <taxon>Bacteria</taxon>
        <taxon>Pseudomonadati</taxon>
        <taxon>Campylobacterota</taxon>
        <taxon>Epsilonproteobacteria</taxon>
        <taxon>Campylobacterales</taxon>
        <taxon>Arcobacteraceae</taxon>
        <taxon>Arcobacter</taxon>
    </lineage>
</organism>
<dbReference type="KEGG" id="aaqi:AAQM_2496"/>
<evidence type="ECO:0000313" key="1">
    <source>
        <dbReference type="EMBL" id="QKE27188.1"/>
    </source>
</evidence>